<keyword evidence="2" id="KW-1185">Reference proteome</keyword>
<dbReference type="InterPro" id="IPR025680">
    <property type="entry name" value="DddI"/>
</dbReference>
<sequence length="165" mass="19167">MPEVYFDHAEVDGPIPPGADAIVRLMRERGEDYWNDAEDGPGFKSLYYYAEGRDSDVGCTAELVLTKKDRYGFHFWLHYPVSWVDSPYYREHESHYSCSDPDLREWVGVGDSHEGQRPIFAGLFVPVEDAVEVVREFVRSGERSPRIRWVDGRFIRDAERRHGIP</sequence>
<evidence type="ECO:0000313" key="1">
    <source>
        <dbReference type="EMBL" id="AWM35876.1"/>
    </source>
</evidence>
<accession>A0A2Z3GWW1</accession>
<proteinExistence type="predicted"/>
<dbReference type="Pfam" id="PF14430">
    <property type="entry name" value="Imm1"/>
    <property type="match status" value="1"/>
</dbReference>
<organism evidence="1 2">
    <name type="scientific">Gemmata obscuriglobus</name>
    <dbReference type="NCBI Taxonomy" id="114"/>
    <lineage>
        <taxon>Bacteria</taxon>
        <taxon>Pseudomonadati</taxon>
        <taxon>Planctomycetota</taxon>
        <taxon>Planctomycetia</taxon>
        <taxon>Gemmatales</taxon>
        <taxon>Gemmataceae</taxon>
        <taxon>Gemmata</taxon>
    </lineage>
</organism>
<protein>
    <submittedName>
        <fullName evidence="1">Uncharacterized protein</fullName>
    </submittedName>
</protein>
<dbReference type="KEGG" id="gog:C1280_01820"/>
<dbReference type="RefSeq" id="WP_010049216.1">
    <property type="nucleotide sequence ID" value="NZ_CP025958.1"/>
</dbReference>
<evidence type="ECO:0000313" key="2">
    <source>
        <dbReference type="Proteomes" id="UP000245802"/>
    </source>
</evidence>
<name>A0A2Z3GWW1_9BACT</name>
<dbReference type="EMBL" id="CP025958">
    <property type="protein sequence ID" value="AWM35876.1"/>
    <property type="molecule type" value="Genomic_DNA"/>
</dbReference>
<dbReference type="AlphaFoldDB" id="A0A2Z3GWW1"/>
<dbReference type="Proteomes" id="UP000245802">
    <property type="component" value="Chromosome"/>
</dbReference>
<reference evidence="1 2" key="1">
    <citation type="submission" date="2018-01" db="EMBL/GenBank/DDBJ databases">
        <title>G. obscuriglobus.</title>
        <authorList>
            <person name="Franke J."/>
            <person name="Blomberg W."/>
            <person name="Selmecki A."/>
        </authorList>
    </citation>
    <scope>NUCLEOTIDE SEQUENCE [LARGE SCALE GENOMIC DNA]</scope>
    <source>
        <strain evidence="1 2">DSM 5831</strain>
    </source>
</reference>
<gene>
    <name evidence="1" type="ORF">C1280_01820</name>
</gene>